<feature type="chain" id="PRO_5020023902" description="Secreted protein" evidence="1">
    <location>
        <begin position="24"/>
        <end position="83"/>
    </location>
</feature>
<protein>
    <recommendedName>
        <fullName evidence="4">Secreted protein</fullName>
    </recommendedName>
</protein>
<proteinExistence type="predicted"/>
<keyword evidence="3" id="KW-1185">Reference proteome</keyword>
<evidence type="ECO:0000313" key="3">
    <source>
        <dbReference type="Proteomes" id="UP000299102"/>
    </source>
</evidence>
<evidence type="ECO:0000256" key="1">
    <source>
        <dbReference type="SAM" id="SignalP"/>
    </source>
</evidence>
<reference evidence="2 3" key="1">
    <citation type="journal article" date="2019" name="Commun. Biol.">
        <title>The bagworm genome reveals a unique fibroin gene that provides high tensile strength.</title>
        <authorList>
            <person name="Kono N."/>
            <person name="Nakamura H."/>
            <person name="Ohtoshi R."/>
            <person name="Tomita M."/>
            <person name="Numata K."/>
            <person name="Arakawa K."/>
        </authorList>
    </citation>
    <scope>NUCLEOTIDE SEQUENCE [LARGE SCALE GENOMIC DNA]</scope>
</reference>
<name>A0A4C1U1G9_EUMVA</name>
<accession>A0A4C1U1G9</accession>
<feature type="signal peptide" evidence="1">
    <location>
        <begin position="1"/>
        <end position="23"/>
    </location>
</feature>
<dbReference type="AlphaFoldDB" id="A0A4C1U1G9"/>
<evidence type="ECO:0000313" key="2">
    <source>
        <dbReference type="EMBL" id="GBP20078.1"/>
    </source>
</evidence>
<sequence length="83" mass="8760">MTGLKLIAVVLLVGAISPTQVTAGGGDGGLLGGVSRRTSLRTDSTDNTTYQLLLGPSRPRRCKALARSRDICDYLSTRRSVVV</sequence>
<evidence type="ECO:0008006" key="4">
    <source>
        <dbReference type="Google" id="ProtNLM"/>
    </source>
</evidence>
<dbReference type="Proteomes" id="UP000299102">
    <property type="component" value="Unassembled WGS sequence"/>
</dbReference>
<gene>
    <name evidence="2" type="ORF">EVAR_13850_1</name>
</gene>
<organism evidence="2 3">
    <name type="scientific">Eumeta variegata</name>
    <name type="common">Bagworm moth</name>
    <name type="synonym">Eumeta japonica</name>
    <dbReference type="NCBI Taxonomy" id="151549"/>
    <lineage>
        <taxon>Eukaryota</taxon>
        <taxon>Metazoa</taxon>
        <taxon>Ecdysozoa</taxon>
        <taxon>Arthropoda</taxon>
        <taxon>Hexapoda</taxon>
        <taxon>Insecta</taxon>
        <taxon>Pterygota</taxon>
        <taxon>Neoptera</taxon>
        <taxon>Endopterygota</taxon>
        <taxon>Lepidoptera</taxon>
        <taxon>Glossata</taxon>
        <taxon>Ditrysia</taxon>
        <taxon>Tineoidea</taxon>
        <taxon>Psychidae</taxon>
        <taxon>Oiketicinae</taxon>
        <taxon>Eumeta</taxon>
    </lineage>
</organism>
<keyword evidence="1" id="KW-0732">Signal</keyword>
<comment type="caution">
    <text evidence="2">The sequence shown here is derived from an EMBL/GenBank/DDBJ whole genome shotgun (WGS) entry which is preliminary data.</text>
</comment>
<dbReference type="EMBL" id="BGZK01000114">
    <property type="protein sequence ID" value="GBP20078.1"/>
    <property type="molecule type" value="Genomic_DNA"/>
</dbReference>